<reference evidence="1" key="1">
    <citation type="journal article" date="2012" name="Science">
        <title>Fermentation, hydrogen, and sulfur metabolism in multiple uncultivated bacterial phyla.</title>
        <authorList>
            <person name="Wrighton K.C."/>
            <person name="Thomas B.C."/>
            <person name="Sharon I."/>
            <person name="Miller C.S."/>
            <person name="Castelle C.J."/>
            <person name="VerBerkmoes N.C."/>
            <person name="Wilkins M.J."/>
            <person name="Hettich R.L."/>
            <person name="Lipton M.S."/>
            <person name="Williams K.H."/>
            <person name="Long P.E."/>
            <person name="Banfield J.F."/>
        </authorList>
    </citation>
    <scope>NUCLEOTIDE SEQUENCE [LARGE SCALE GENOMIC DNA]</scope>
</reference>
<dbReference type="AlphaFoldDB" id="K2GCG7"/>
<accession>K2GCG7</accession>
<evidence type="ECO:0000313" key="1">
    <source>
        <dbReference type="EMBL" id="EKE27949.1"/>
    </source>
</evidence>
<sequence length="584" mass="69917">MEQEKIIETKTCKLCSVSFDITDKDLEFYNKVSPVFNSEKYSIPAPTLCPDCRQQRRLSFRNERKLYHRKCDLTWKQIISVYSPDKPFKVYEQAEWWSDKWDPKDYSRDFDFSKGFFEQFAELQLDVPRVSLYVDDTCTNCDFTNQVSHCKDWYLIISCSSTERCMYSKRVNDSEDCVDCFFGIKSRVCYECSGVLGCNNCFYVTKSISCSYSSFLHNCEWCSNCFFCVNLTNKSYCIYNKEYPKDEYEMKIKEILSKRNINDFRDEFNKFKLGFPNKNLDVKNVENVIGNNVQNAKDSYLVFDATNIENIKFWQFVQDSVDLYDADYVCCNSTLSYEVVSGWIDMYNCLFWIDIWPVVNNLIYCDACNTNSSYLFGCIGLRNAKYCILNKQYTKEQYEELVPKIIEQMKENKEWWEFFPSSLSPFWYNETIANDYYPIERRDAINHASTDGKAIFKWSDYEKQNWYEWEYYTPLQISEYKEESVWKELAFKNTTELLRWIMKCEISSKPFRIIKQELEFYIKHNLSIPRRHPDQRHLDRMSSWGQIKLFDRTCDKCNKPIKTVYSPEKPEIVYCEECYAKVVY</sequence>
<organism evidence="1">
    <name type="scientific">uncultured bacterium</name>
    <name type="common">gcode 4</name>
    <dbReference type="NCBI Taxonomy" id="1234023"/>
    <lineage>
        <taxon>Bacteria</taxon>
        <taxon>environmental samples</taxon>
    </lineage>
</organism>
<name>K2GCG7_9BACT</name>
<proteinExistence type="predicted"/>
<gene>
    <name evidence="1" type="ORF">ACD_3C00123G0015</name>
</gene>
<comment type="caution">
    <text evidence="1">The sequence shown here is derived from an EMBL/GenBank/DDBJ whole genome shotgun (WGS) entry which is preliminary data.</text>
</comment>
<protein>
    <submittedName>
        <fullName evidence="1">Uncharacterized protein</fullName>
    </submittedName>
</protein>
<dbReference type="EMBL" id="AMFJ01000397">
    <property type="protein sequence ID" value="EKE27949.1"/>
    <property type="molecule type" value="Genomic_DNA"/>
</dbReference>